<gene>
    <name evidence="1" type="ORF">JSa36_208</name>
</gene>
<sequence>MEYEKMIREIMVNSKEMSLEDKKHLMSLLMSAYGDLSILVAFEEENTAHMYEEIKQYDTKKLLKPSMVSKDNYMK</sequence>
<name>A0A410TB20_BPPGK</name>
<evidence type="ECO:0000313" key="2">
    <source>
        <dbReference type="Proteomes" id="UP000290216"/>
    </source>
</evidence>
<evidence type="ECO:0000313" key="1">
    <source>
        <dbReference type="EMBL" id="QAU06210.1"/>
    </source>
</evidence>
<organism evidence="1 2">
    <name type="scientific">Staphylococcus phage J-Sa36</name>
    <dbReference type="NCBI Taxonomy" id="2508849"/>
    <lineage>
        <taxon>Viruses</taxon>
        <taxon>Duplodnaviria</taxon>
        <taxon>Heunggongvirae</taxon>
        <taxon>Uroviricota</taxon>
        <taxon>Caudoviricetes</taxon>
        <taxon>Herelleviridae</taxon>
        <taxon>Twortvirinae</taxon>
        <taxon>Kayvirus</taxon>
        <taxon>Staphylococcus phage K</taxon>
    </lineage>
</organism>
<accession>A0A410TB20</accession>
<dbReference type="Proteomes" id="UP000290216">
    <property type="component" value="Segment"/>
</dbReference>
<protein>
    <submittedName>
        <fullName evidence="1">Uncharacterized protein</fullName>
    </submittedName>
</protein>
<reference evidence="1 2" key="1">
    <citation type="journal article" date="2019" name="Viruses">
        <title>Design and Preclinical Development of a Phage Product for the Treatment of Antibiotic-Resistant Staphylococcus aureus Infections.</title>
        <authorList>
            <person name="Lehman S.M."/>
            <person name="Mearns G."/>
            <person name="Rankin D."/>
            <person name="Cole R.A."/>
            <person name="Smrekar F."/>
            <person name="Branston S.D."/>
            <person name="Morales S."/>
        </authorList>
    </citation>
    <scope>NUCLEOTIDE SEQUENCE [LARGE SCALE GENOMIC DNA]</scope>
</reference>
<proteinExistence type="predicted"/>
<dbReference type="EMBL" id="MK417516">
    <property type="protein sequence ID" value="QAU06210.1"/>
    <property type="molecule type" value="Genomic_DNA"/>
</dbReference>